<evidence type="ECO:0000313" key="3">
    <source>
        <dbReference type="Proteomes" id="UP001341840"/>
    </source>
</evidence>
<evidence type="ECO:0000259" key="1">
    <source>
        <dbReference type="PROSITE" id="PS50181"/>
    </source>
</evidence>
<dbReference type="InterPro" id="IPR036047">
    <property type="entry name" value="F-box-like_dom_sf"/>
</dbReference>
<dbReference type="SMART" id="SM00579">
    <property type="entry name" value="FBD"/>
    <property type="match status" value="1"/>
</dbReference>
<gene>
    <name evidence="2" type="ORF">PIB30_015640</name>
</gene>
<dbReference type="PANTHER" id="PTHR31900">
    <property type="entry name" value="F-BOX/RNI SUPERFAMILY PROTEIN-RELATED"/>
    <property type="match status" value="1"/>
</dbReference>
<dbReference type="InterPro" id="IPR055411">
    <property type="entry name" value="LRR_FXL15/At3g58940/PEG3-like"/>
</dbReference>
<dbReference type="PANTHER" id="PTHR31900:SF34">
    <property type="entry name" value="EMB|CAB62440.1-RELATED"/>
    <property type="match status" value="1"/>
</dbReference>
<feature type="domain" description="F-box" evidence="1">
    <location>
        <begin position="14"/>
        <end position="60"/>
    </location>
</feature>
<dbReference type="InterPro" id="IPR050232">
    <property type="entry name" value="FBL13/AtMIF1-like"/>
</dbReference>
<dbReference type="CDD" id="cd22160">
    <property type="entry name" value="F-box_AtFBL13-like"/>
    <property type="match status" value="1"/>
</dbReference>
<dbReference type="Pfam" id="PF00646">
    <property type="entry name" value="F-box"/>
    <property type="match status" value="1"/>
</dbReference>
<evidence type="ECO:0000313" key="2">
    <source>
        <dbReference type="EMBL" id="MED6144424.1"/>
    </source>
</evidence>
<dbReference type="InterPro" id="IPR032675">
    <property type="entry name" value="LRR_dom_sf"/>
</dbReference>
<dbReference type="InterPro" id="IPR001810">
    <property type="entry name" value="F-box_dom"/>
</dbReference>
<dbReference type="InterPro" id="IPR053781">
    <property type="entry name" value="F-box_AtFBL13-like"/>
</dbReference>
<dbReference type="Pfam" id="PF24758">
    <property type="entry name" value="LRR_At5g56370"/>
    <property type="match status" value="1"/>
</dbReference>
<dbReference type="SUPFAM" id="SSF81383">
    <property type="entry name" value="F-box domain"/>
    <property type="match status" value="1"/>
</dbReference>
<dbReference type="Proteomes" id="UP001341840">
    <property type="component" value="Unassembled WGS sequence"/>
</dbReference>
<proteinExistence type="predicted"/>
<keyword evidence="3" id="KW-1185">Reference proteome</keyword>
<dbReference type="PROSITE" id="PS50181">
    <property type="entry name" value="FBOX"/>
    <property type="match status" value="1"/>
</dbReference>
<name>A0ABU6T7U1_9FABA</name>
<sequence length="460" mass="53015">MAETSTATKRDMGTDIISSLPDTLLCHILSFLPTLDAVRTSFLSRRWRHLWKDLQVFDFDIRGRGIIRSSESFVLFVDTVLSQRRFPDIRKFSLFCERLDDPNAFRRWMHAAVGPCLQEIYLGFGDYKSRDGIDGLFTCDSLVSLSLQSDFDLNDVPSIHLPLLKNLELPSGVSVNSKLISGCPVLENLSFFASGRLCPKISLLSPSLKRLELIDEREYKHPIINEIQIDAPNLEFLRIYLDETCAKTFIISNFPNIMEAFIEIAPMAEHVDWVPKLVRALSNSKKLYLGGYTIECLVRAPYLRLPEFSCLRHLSIWFINFNSRVLIKLLRCCPKLQVLDIDNTGGDEIPWHHIPPVPSRWTQPASVPGCVMSRLKIVEFRRCPDSSEQWELFAYILQNALALKEIIIYTYNNPWAKETDTVSHEKQKEHILKEISVFPRASSICRVEEFTCRKRYDYSD</sequence>
<reference evidence="2 3" key="1">
    <citation type="journal article" date="2023" name="Plants (Basel)">
        <title>Bridging the Gap: Combining Genomics and Transcriptomics Approaches to Understand Stylosanthes scabra, an Orphan Legume from the Brazilian Caatinga.</title>
        <authorList>
            <person name="Ferreira-Neto J.R.C."/>
            <person name="da Silva M.D."/>
            <person name="Binneck E."/>
            <person name="de Melo N.F."/>
            <person name="da Silva R.H."/>
            <person name="de Melo A.L.T.M."/>
            <person name="Pandolfi V."/>
            <person name="Bustamante F.O."/>
            <person name="Brasileiro-Vidal A.C."/>
            <person name="Benko-Iseppon A.M."/>
        </authorList>
    </citation>
    <scope>NUCLEOTIDE SEQUENCE [LARGE SCALE GENOMIC DNA]</scope>
    <source>
        <tissue evidence="2">Leaves</tissue>
    </source>
</reference>
<dbReference type="Pfam" id="PF08387">
    <property type="entry name" value="FBD"/>
    <property type="match status" value="1"/>
</dbReference>
<dbReference type="Gene3D" id="3.80.10.10">
    <property type="entry name" value="Ribonuclease Inhibitor"/>
    <property type="match status" value="1"/>
</dbReference>
<protein>
    <recommendedName>
        <fullName evidence="1">F-box domain-containing protein</fullName>
    </recommendedName>
</protein>
<dbReference type="InterPro" id="IPR006566">
    <property type="entry name" value="FBD"/>
</dbReference>
<accession>A0ABU6T7U1</accession>
<dbReference type="EMBL" id="JASCZI010090664">
    <property type="protein sequence ID" value="MED6144424.1"/>
    <property type="molecule type" value="Genomic_DNA"/>
</dbReference>
<dbReference type="Gene3D" id="1.20.1280.50">
    <property type="match status" value="1"/>
</dbReference>
<dbReference type="SMART" id="SM00256">
    <property type="entry name" value="FBOX"/>
    <property type="match status" value="1"/>
</dbReference>
<organism evidence="2 3">
    <name type="scientific">Stylosanthes scabra</name>
    <dbReference type="NCBI Taxonomy" id="79078"/>
    <lineage>
        <taxon>Eukaryota</taxon>
        <taxon>Viridiplantae</taxon>
        <taxon>Streptophyta</taxon>
        <taxon>Embryophyta</taxon>
        <taxon>Tracheophyta</taxon>
        <taxon>Spermatophyta</taxon>
        <taxon>Magnoliopsida</taxon>
        <taxon>eudicotyledons</taxon>
        <taxon>Gunneridae</taxon>
        <taxon>Pentapetalae</taxon>
        <taxon>rosids</taxon>
        <taxon>fabids</taxon>
        <taxon>Fabales</taxon>
        <taxon>Fabaceae</taxon>
        <taxon>Papilionoideae</taxon>
        <taxon>50 kb inversion clade</taxon>
        <taxon>dalbergioids sensu lato</taxon>
        <taxon>Dalbergieae</taxon>
        <taxon>Pterocarpus clade</taxon>
        <taxon>Stylosanthes</taxon>
    </lineage>
</organism>
<comment type="caution">
    <text evidence="2">The sequence shown here is derived from an EMBL/GenBank/DDBJ whole genome shotgun (WGS) entry which is preliminary data.</text>
</comment>
<dbReference type="SUPFAM" id="SSF52047">
    <property type="entry name" value="RNI-like"/>
    <property type="match status" value="1"/>
</dbReference>